<dbReference type="InterPro" id="IPR019639">
    <property type="entry name" value="DUF2505"/>
</dbReference>
<keyword evidence="2" id="KW-1185">Reference proteome</keyword>
<reference evidence="1 2" key="1">
    <citation type="submission" date="2024-09" db="EMBL/GenBank/DDBJ databases">
        <authorList>
            <person name="Sun Q."/>
            <person name="Mori K."/>
        </authorList>
    </citation>
    <scope>NUCLEOTIDE SEQUENCE [LARGE SCALE GENOMIC DNA]</scope>
    <source>
        <strain evidence="1 2">JCM 11683</strain>
    </source>
</reference>
<evidence type="ECO:0000313" key="2">
    <source>
        <dbReference type="Proteomes" id="UP001589707"/>
    </source>
</evidence>
<proteinExistence type="predicted"/>
<dbReference type="Proteomes" id="UP001589707">
    <property type="component" value="Unassembled WGS sequence"/>
</dbReference>
<dbReference type="Pfam" id="PF10698">
    <property type="entry name" value="DUF2505"/>
    <property type="match status" value="1"/>
</dbReference>
<dbReference type="RefSeq" id="WP_376841833.1">
    <property type="nucleotide sequence ID" value="NZ_JBHMAU010000131.1"/>
</dbReference>
<gene>
    <name evidence="1" type="ORF">ACFFN1_15760</name>
</gene>
<protein>
    <submittedName>
        <fullName evidence="1">DUF2505 domain-containing protein</fullName>
    </submittedName>
</protein>
<sequence>MKTITAQRTSQSALHSILTRLESPQLWNHYDAEVEITGSATTGLDVRTSAPLPASETPEQARRFMTQDARVEQHFSLPATAADAPSARAQQSVTVTGMPVTVTAVIDFSALDPSDVAGSGTQISVNAEVSSKMLLLGSAVESAAAPAIERMLTKRLQEIADL</sequence>
<accession>A0ABV5X5Z7</accession>
<organism evidence="1 2">
    <name type="scientific">Brevibacterium otitidis</name>
    <dbReference type="NCBI Taxonomy" id="53364"/>
    <lineage>
        <taxon>Bacteria</taxon>
        <taxon>Bacillati</taxon>
        <taxon>Actinomycetota</taxon>
        <taxon>Actinomycetes</taxon>
        <taxon>Micrococcales</taxon>
        <taxon>Brevibacteriaceae</taxon>
        <taxon>Brevibacterium</taxon>
    </lineage>
</organism>
<dbReference type="EMBL" id="JBHMAU010000131">
    <property type="protein sequence ID" value="MFB9777831.1"/>
    <property type="molecule type" value="Genomic_DNA"/>
</dbReference>
<evidence type="ECO:0000313" key="1">
    <source>
        <dbReference type="EMBL" id="MFB9777831.1"/>
    </source>
</evidence>
<name>A0ABV5X5Z7_9MICO</name>
<comment type="caution">
    <text evidence="1">The sequence shown here is derived from an EMBL/GenBank/DDBJ whole genome shotgun (WGS) entry which is preliminary data.</text>
</comment>